<dbReference type="RefSeq" id="WP_181751013.1">
    <property type="nucleotide sequence ID" value="NZ_JACEIQ010000003.1"/>
</dbReference>
<comment type="caution">
    <text evidence="4">The sequence shown here is derived from an EMBL/GenBank/DDBJ whole genome shotgun (WGS) entry which is preliminary data.</text>
</comment>
<accession>A0A7W1WPP0</accession>
<dbReference type="GO" id="GO:0046872">
    <property type="term" value="F:metal ion binding"/>
    <property type="evidence" value="ECO:0007669"/>
    <property type="project" value="UniProtKB-KW"/>
</dbReference>
<dbReference type="Pfam" id="PF05163">
    <property type="entry name" value="DinB"/>
    <property type="match status" value="1"/>
</dbReference>
<reference evidence="4 5" key="1">
    <citation type="submission" date="2020-07" db="EMBL/GenBank/DDBJ databases">
        <authorList>
            <person name="Feng H."/>
        </authorList>
    </citation>
    <scope>NUCLEOTIDE SEQUENCE [LARGE SCALE GENOMIC DNA]</scope>
    <source>
        <strain evidence="5">s-10</strain>
    </source>
</reference>
<dbReference type="EMBL" id="JACEIQ010000003">
    <property type="protein sequence ID" value="MBA4493776.1"/>
    <property type="molecule type" value="Genomic_DNA"/>
</dbReference>
<dbReference type="Proteomes" id="UP000535491">
    <property type="component" value="Unassembled WGS sequence"/>
</dbReference>
<protein>
    <submittedName>
        <fullName evidence="4">DinB family protein</fullName>
    </submittedName>
</protein>
<proteinExistence type="inferred from homology"/>
<evidence type="ECO:0000313" key="4">
    <source>
        <dbReference type="EMBL" id="MBA4493776.1"/>
    </source>
</evidence>
<dbReference type="InterPro" id="IPR034660">
    <property type="entry name" value="DinB/YfiT-like"/>
</dbReference>
<feature type="binding site" evidence="3">
    <location>
        <position position="48"/>
    </location>
    <ligand>
        <name>a divalent metal cation</name>
        <dbReference type="ChEBI" id="CHEBI:60240"/>
    </ligand>
</feature>
<dbReference type="PANTHER" id="PTHR37302:SF3">
    <property type="entry name" value="DAMAGE-INDUCIBLE PROTEIN DINB"/>
    <property type="match status" value="1"/>
</dbReference>
<comment type="similarity">
    <text evidence="1">Belongs to the DinB family.</text>
</comment>
<dbReference type="AlphaFoldDB" id="A0A7W1WPP0"/>
<organism evidence="4 5">
    <name type="scientific">Paenactinomyces guangxiensis</name>
    <dbReference type="NCBI Taxonomy" id="1490290"/>
    <lineage>
        <taxon>Bacteria</taxon>
        <taxon>Bacillati</taxon>
        <taxon>Bacillota</taxon>
        <taxon>Bacilli</taxon>
        <taxon>Bacillales</taxon>
        <taxon>Thermoactinomycetaceae</taxon>
        <taxon>Paenactinomyces</taxon>
    </lineage>
</organism>
<feature type="binding site" evidence="3">
    <location>
        <position position="135"/>
    </location>
    <ligand>
        <name>a divalent metal cation</name>
        <dbReference type="ChEBI" id="CHEBI:60240"/>
    </ligand>
</feature>
<feature type="binding site" evidence="3">
    <location>
        <position position="131"/>
    </location>
    <ligand>
        <name>a divalent metal cation</name>
        <dbReference type="ChEBI" id="CHEBI:60240"/>
    </ligand>
</feature>
<evidence type="ECO:0000313" key="5">
    <source>
        <dbReference type="Proteomes" id="UP000535491"/>
    </source>
</evidence>
<dbReference type="InterPro" id="IPR007837">
    <property type="entry name" value="DinB"/>
</dbReference>
<dbReference type="PANTHER" id="PTHR37302">
    <property type="entry name" value="SLR1116 PROTEIN"/>
    <property type="match status" value="1"/>
</dbReference>
<evidence type="ECO:0000256" key="2">
    <source>
        <dbReference type="ARBA" id="ARBA00022723"/>
    </source>
</evidence>
<dbReference type="Gene3D" id="1.20.120.450">
    <property type="entry name" value="dinb family like domain"/>
    <property type="match status" value="1"/>
</dbReference>
<gene>
    <name evidence="4" type="ORF">H1191_05595</name>
</gene>
<sequence>MDILIQQYDWIRRTREVLFCYCETLSPDDYVKELESFGGGSIRNLHVHIADCYRFWLGNFALKKPLARIEPETVKDVQEMRRLFSQTDSLVEEFFHQFRNRWDHPASGTVSWKEGNVDLTPLWLYTHTITHEQHHKGQMVSISRHLGYTPPDTDLVLPF</sequence>
<evidence type="ECO:0000256" key="1">
    <source>
        <dbReference type="ARBA" id="ARBA00008635"/>
    </source>
</evidence>
<evidence type="ECO:0000256" key="3">
    <source>
        <dbReference type="PIRSR" id="PIRSR607837-1"/>
    </source>
</evidence>
<keyword evidence="5" id="KW-1185">Reference proteome</keyword>
<name>A0A7W1WPP0_9BACL</name>
<keyword evidence="2 3" id="KW-0479">Metal-binding</keyword>
<dbReference type="SUPFAM" id="SSF109854">
    <property type="entry name" value="DinB/YfiT-like putative metalloenzymes"/>
    <property type="match status" value="1"/>
</dbReference>